<keyword evidence="6" id="KW-0597">Phosphoprotein</keyword>
<dbReference type="NCBIfam" id="TIGR01427">
    <property type="entry name" value="PTS_IIC_fructo"/>
    <property type="match status" value="1"/>
</dbReference>
<dbReference type="Proteomes" id="UP000244060">
    <property type="component" value="Unassembled WGS sequence"/>
</dbReference>
<feature type="transmembrane region" description="Helical" evidence="14">
    <location>
        <begin position="503"/>
        <end position="524"/>
    </location>
</feature>
<organism evidence="17 18">
    <name type="scientific">Cereibacter azotoformans</name>
    <dbReference type="NCBI Taxonomy" id="43057"/>
    <lineage>
        <taxon>Bacteria</taxon>
        <taxon>Pseudomonadati</taxon>
        <taxon>Pseudomonadota</taxon>
        <taxon>Alphaproteobacteria</taxon>
        <taxon>Rhodobacterales</taxon>
        <taxon>Paracoccaceae</taxon>
        <taxon>Cereibacter</taxon>
    </lineage>
</organism>
<keyword evidence="9" id="KW-0598">Phosphotransferase system</keyword>
<dbReference type="GO" id="GO:0090563">
    <property type="term" value="F:protein-phosphocysteine-sugar phosphotransferase activity"/>
    <property type="evidence" value="ECO:0007669"/>
    <property type="project" value="TreeGrafter"/>
</dbReference>
<evidence type="ECO:0000256" key="3">
    <source>
        <dbReference type="ARBA" id="ARBA00012799"/>
    </source>
</evidence>
<evidence type="ECO:0000259" key="16">
    <source>
        <dbReference type="PROSITE" id="PS51104"/>
    </source>
</evidence>
<keyword evidence="7" id="KW-0762">Sugar transport</keyword>
<dbReference type="PROSITE" id="PS51104">
    <property type="entry name" value="PTS_EIIC_TYPE_2"/>
    <property type="match status" value="1"/>
</dbReference>
<keyword evidence="10 14" id="KW-0812">Transmembrane</keyword>
<dbReference type="Pfam" id="PF02378">
    <property type="entry name" value="PTS_EIIC"/>
    <property type="match status" value="1"/>
</dbReference>
<keyword evidence="4" id="KW-0813">Transport</keyword>
<dbReference type="GO" id="GO:0009401">
    <property type="term" value="P:phosphoenolpyruvate-dependent sugar phosphotransferase system"/>
    <property type="evidence" value="ECO:0007669"/>
    <property type="project" value="UniProtKB-KW"/>
</dbReference>
<feature type="transmembrane region" description="Helical" evidence="14">
    <location>
        <begin position="430"/>
        <end position="456"/>
    </location>
</feature>
<dbReference type="Pfam" id="PF02302">
    <property type="entry name" value="PTS_IIB"/>
    <property type="match status" value="2"/>
</dbReference>
<dbReference type="CDD" id="cd05569">
    <property type="entry name" value="PTS_IIB_fructose"/>
    <property type="match status" value="2"/>
</dbReference>
<keyword evidence="13 14" id="KW-0472">Membrane</keyword>
<dbReference type="GO" id="GO:0022877">
    <property type="term" value="F:protein-N(PI)-phosphohistidine-fructose phosphotransferase system transporter activity"/>
    <property type="evidence" value="ECO:0007669"/>
    <property type="project" value="InterPro"/>
</dbReference>
<dbReference type="OrthoDB" id="9782569at2"/>
<keyword evidence="18" id="KW-1185">Reference proteome</keyword>
<dbReference type="EMBL" id="QAOT01000009">
    <property type="protein sequence ID" value="PTR18174.1"/>
    <property type="molecule type" value="Genomic_DNA"/>
</dbReference>
<reference evidence="17 18" key="1">
    <citation type="submission" date="2018-04" db="EMBL/GenBank/DDBJ databases">
        <title>Genomic Encyclopedia of Type Strains, Phase III (KMG-III): the genomes of soil and plant-associated and newly described type strains.</title>
        <authorList>
            <person name="Whitman W."/>
        </authorList>
    </citation>
    <scope>NUCLEOTIDE SEQUENCE [LARGE SCALE GENOMIC DNA]</scope>
    <source>
        <strain evidence="17 18">KA25</strain>
    </source>
</reference>
<feature type="transmembrane region" description="Helical" evidence="14">
    <location>
        <begin position="283"/>
        <end position="308"/>
    </location>
</feature>
<dbReference type="InterPro" id="IPR003352">
    <property type="entry name" value="PTS_EIIC"/>
</dbReference>
<dbReference type="EC" id="2.7.1.202" evidence="3"/>
<comment type="subcellular location">
    <subcellularLocation>
        <location evidence="2">Cell inner membrane</location>
        <topology evidence="2">Multi-pass membrane protein</topology>
    </subcellularLocation>
</comment>
<evidence type="ECO:0000256" key="13">
    <source>
        <dbReference type="ARBA" id="ARBA00023136"/>
    </source>
</evidence>
<keyword evidence="5" id="KW-1003">Cell membrane</keyword>
<evidence type="ECO:0000256" key="1">
    <source>
        <dbReference type="ARBA" id="ARBA00001401"/>
    </source>
</evidence>
<dbReference type="InterPro" id="IPR003353">
    <property type="entry name" value="PTS_IIB_fruc"/>
</dbReference>
<feature type="transmembrane region" description="Helical" evidence="14">
    <location>
        <begin position="544"/>
        <end position="565"/>
    </location>
</feature>
<feature type="transmembrane region" description="Helical" evidence="14">
    <location>
        <begin position="476"/>
        <end position="496"/>
    </location>
</feature>
<name>A0A2T5K6X4_9RHOB</name>
<evidence type="ECO:0000256" key="14">
    <source>
        <dbReference type="SAM" id="Phobius"/>
    </source>
</evidence>
<sequence length="579" mass="58246">MTGIVAVISTGSFGPHAALAREALRKAAQRAGQGIAVELRTKDSVTDPLPPEAVSSAGQVLLVAEPDGADADEARFAGRPTARATLADVLEDAPGVLARAEGGDAAPAAAPAATGALKIVAITSCPTGIAHTFMAAEGLVEGARAQGHQIRVETQGSVGAQDELTPAEIAAADLVIIAADKQVELSRFGGKRVFFSPTKPAITDGAGLIRKAQQEARVQAGSASAEAAAPDAKKVGVYKHLMTGVSFMLPFVVAGGLLIAIAFALGGIYVYEDQYAGTLGHTLFQIGANGAFTLMVPALAGYIAWSIADRPGLAPGMTGGVIAGTIGAGFLGGIVAGFIAGYGVLWLNRAIRLPKTLQGLKPVLILPLLGAALTGLMMFYVVGEPTARLLAIITEALQGMQGSSAAALGLLIGGMMAVDMGGPVNKAAYAFATTLIAANVLEPMAAVMCAGMVPPIALAVATRIIPGRFTPEEREAGNAAFVLGLAFVTEGAIPFAARDPLRVIPSLIAGSAVAGGICMALGVAQRVPHGGIFVLPIPNAVSNLVGFGAALVAGTAVTVLALALVKRRVAVPAKVPAVV</sequence>
<feature type="transmembrane region" description="Helical" evidence="14">
    <location>
        <begin position="247"/>
        <end position="271"/>
    </location>
</feature>
<feature type="transmembrane region" description="Helical" evidence="14">
    <location>
        <begin position="400"/>
        <end position="418"/>
    </location>
</feature>
<dbReference type="Gene3D" id="3.40.50.2300">
    <property type="match status" value="2"/>
</dbReference>
<evidence type="ECO:0000256" key="2">
    <source>
        <dbReference type="ARBA" id="ARBA00004429"/>
    </source>
</evidence>
<dbReference type="PANTHER" id="PTHR30505">
    <property type="entry name" value="FRUCTOSE-LIKE PERMEASE"/>
    <property type="match status" value="1"/>
</dbReference>
<dbReference type="InterPro" id="IPR013011">
    <property type="entry name" value="PTS_EIIB_2"/>
</dbReference>
<protein>
    <recommendedName>
        <fullName evidence="3">protein-N(pi)-phosphohistidine--D-fructose phosphotransferase</fullName>
        <ecNumber evidence="3">2.7.1.202</ecNumber>
    </recommendedName>
</protein>
<dbReference type="AlphaFoldDB" id="A0A2T5K6X4"/>
<comment type="caution">
    <text evidence="17">The sequence shown here is derived from an EMBL/GenBank/DDBJ whole genome shotgun (WGS) entry which is preliminary data.</text>
</comment>
<dbReference type="SUPFAM" id="SSF52794">
    <property type="entry name" value="PTS system IIB component-like"/>
    <property type="match status" value="2"/>
</dbReference>
<dbReference type="InterPro" id="IPR013014">
    <property type="entry name" value="PTS_EIIC_2"/>
</dbReference>
<dbReference type="InterPro" id="IPR006327">
    <property type="entry name" value="PTS_IIC_fruc"/>
</dbReference>
<dbReference type="NCBIfam" id="TIGR00829">
    <property type="entry name" value="FRU"/>
    <property type="match status" value="1"/>
</dbReference>
<comment type="catalytic activity">
    <reaction evidence="1">
        <text>D-fructose(out) + N(pros)-phospho-L-histidyl-[protein] = D-fructose 1-phosphate(in) + L-histidyl-[protein]</text>
        <dbReference type="Rhea" id="RHEA:49252"/>
        <dbReference type="Rhea" id="RHEA-COMP:9745"/>
        <dbReference type="Rhea" id="RHEA-COMP:9746"/>
        <dbReference type="ChEBI" id="CHEBI:29979"/>
        <dbReference type="ChEBI" id="CHEBI:37721"/>
        <dbReference type="ChEBI" id="CHEBI:58674"/>
        <dbReference type="ChEBI" id="CHEBI:64837"/>
        <dbReference type="EC" id="2.7.1.202"/>
    </reaction>
</comment>
<dbReference type="PROSITE" id="PS51099">
    <property type="entry name" value="PTS_EIIB_TYPE_2"/>
    <property type="match status" value="1"/>
</dbReference>
<dbReference type="PANTHER" id="PTHR30505:SF0">
    <property type="entry name" value="FRUCTOSE-LIKE PTS SYSTEM EIIBC COMPONENT-RELATED"/>
    <property type="match status" value="1"/>
</dbReference>
<evidence type="ECO:0000256" key="5">
    <source>
        <dbReference type="ARBA" id="ARBA00022475"/>
    </source>
</evidence>
<accession>A0A2T5K6X4</accession>
<keyword evidence="12 14" id="KW-1133">Transmembrane helix</keyword>
<feature type="domain" description="PTS EIIB type-2" evidence="15">
    <location>
        <begin position="119"/>
        <end position="214"/>
    </location>
</feature>
<evidence type="ECO:0000256" key="6">
    <source>
        <dbReference type="ARBA" id="ARBA00022553"/>
    </source>
</evidence>
<dbReference type="GO" id="GO:0016301">
    <property type="term" value="F:kinase activity"/>
    <property type="evidence" value="ECO:0007669"/>
    <property type="project" value="UniProtKB-KW"/>
</dbReference>
<dbReference type="RefSeq" id="WP_108221087.1">
    <property type="nucleotide sequence ID" value="NZ_CP090021.1"/>
</dbReference>
<feature type="domain" description="PTS EIIC type-2" evidence="16">
    <location>
        <begin position="237"/>
        <end position="575"/>
    </location>
</feature>
<evidence type="ECO:0000313" key="17">
    <source>
        <dbReference type="EMBL" id="PTR18174.1"/>
    </source>
</evidence>
<proteinExistence type="predicted"/>
<dbReference type="GO" id="GO:0005886">
    <property type="term" value="C:plasma membrane"/>
    <property type="evidence" value="ECO:0007669"/>
    <property type="project" value="UniProtKB-SubCell"/>
</dbReference>
<evidence type="ECO:0000256" key="8">
    <source>
        <dbReference type="ARBA" id="ARBA00022679"/>
    </source>
</evidence>
<feature type="transmembrane region" description="Helical" evidence="14">
    <location>
        <begin position="359"/>
        <end position="380"/>
    </location>
</feature>
<evidence type="ECO:0000256" key="7">
    <source>
        <dbReference type="ARBA" id="ARBA00022597"/>
    </source>
</evidence>
<dbReference type="GO" id="GO:0005351">
    <property type="term" value="F:carbohydrate:proton symporter activity"/>
    <property type="evidence" value="ECO:0007669"/>
    <property type="project" value="InterPro"/>
</dbReference>
<evidence type="ECO:0000256" key="4">
    <source>
        <dbReference type="ARBA" id="ARBA00022448"/>
    </source>
</evidence>
<dbReference type="InterPro" id="IPR050864">
    <property type="entry name" value="Bacterial_PTS_Sugar_Transport"/>
</dbReference>
<evidence type="ECO:0000256" key="12">
    <source>
        <dbReference type="ARBA" id="ARBA00022989"/>
    </source>
</evidence>
<evidence type="ECO:0000259" key="15">
    <source>
        <dbReference type="PROSITE" id="PS51099"/>
    </source>
</evidence>
<dbReference type="InterPro" id="IPR003501">
    <property type="entry name" value="PTS_EIIB_2/3"/>
</dbReference>
<dbReference type="InterPro" id="IPR036095">
    <property type="entry name" value="PTS_EIIB-like_sf"/>
</dbReference>
<keyword evidence="8" id="KW-0808">Transferase</keyword>
<keyword evidence="11" id="KW-0418">Kinase</keyword>
<evidence type="ECO:0000256" key="10">
    <source>
        <dbReference type="ARBA" id="ARBA00022692"/>
    </source>
</evidence>
<evidence type="ECO:0000256" key="9">
    <source>
        <dbReference type="ARBA" id="ARBA00022683"/>
    </source>
</evidence>
<evidence type="ECO:0000256" key="11">
    <source>
        <dbReference type="ARBA" id="ARBA00022777"/>
    </source>
</evidence>
<evidence type="ECO:0000313" key="18">
    <source>
        <dbReference type="Proteomes" id="UP000244060"/>
    </source>
</evidence>
<gene>
    <name evidence="17" type="ORF">C8J28_109132</name>
</gene>
<feature type="transmembrane region" description="Helical" evidence="14">
    <location>
        <begin position="320"/>
        <end position="347"/>
    </location>
</feature>